<evidence type="ECO:0000256" key="3">
    <source>
        <dbReference type="ARBA" id="ARBA00005161"/>
    </source>
</evidence>
<dbReference type="GO" id="GO:0006207">
    <property type="term" value="P:'de novo' pyrimidine nucleobase biosynthetic process"/>
    <property type="evidence" value="ECO:0007669"/>
    <property type="project" value="UniProtKB-UniRule"/>
</dbReference>
<dbReference type="InterPro" id="IPR013785">
    <property type="entry name" value="Aldolase_TIM"/>
</dbReference>
<feature type="binding site" evidence="11">
    <location>
        <begin position="275"/>
        <end position="276"/>
    </location>
    <ligand>
        <name>substrate</name>
    </ligand>
</feature>
<evidence type="ECO:0000256" key="10">
    <source>
        <dbReference type="ARBA" id="ARBA00048639"/>
    </source>
</evidence>
<evidence type="ECO:0000256" key="11">
    <source>
        <dbReference type="HAMAP-Rule" id="MF_00225"/>
    </source>
</evidence>
<keyword evidence="8 11" id="KW-0560">Oxidoreductase</keyword>
<evidence type="ECO:0000313" key="13">
    <source>
        <dbReference type="EMBL" id="SDB94032.1"/>
    </source>
</evidence>
<feature type="binding site" evidence="11">
    <location>
        <begin position="347"/>
        <end position="348"/>
    </location>
    <ligand>
        <name>FMN</name>
        <dbReference type="ChEBI" id="CHEBI:58210"/>
    </ligand>
</feature>
<proteinExistence type="inferred from homology"/>
<dbReference type="InterPro" id="IPR005720">
    <property type="entry name" value="Dihydroorotate_DH_cat"/>
</dbReference>
<reference evidence="13 14" key="1">
    <citation type="submission" date="2016-06" db="EMBL/GenBank/DDBJ databases">
        <authorList>
            <person name="Olsen C.W."/>
            <person name="Carey S."/>
            <person name="Hinshaw L."/>
            <person name="Karasin A.I."/>
        </authorList>
    </citation>
    <scope>NUCLEOTIDE SEQUENCE [LARGE SCALE GENOMIC DNA]</scope>
    <source>
        <strain evidence="13 14">LZ-22</strain>
    </source>
</reference>
<comment type="similarity">
    <text evidence="4 11">Belongs to the dihydroorotate dehydrogenase family. Type 2 subfamily.</text>
</comment>
<comment type="pathway">
    <text evidence="3 11">Pyrimidine metabolism; UMP biosynthesis via de novo pathway; orotate from (S)-dihydroorotate (quinone route): step 1/1.</text>
</comment>
<feature type="binding site" evidence="11">
    <location>
        <position position="197"/>
    </location>
    <ligand>
        <name>FMN</name>
        <dbReference type="ChEBI" id="CHEBI:58210"/>
    </ligand>
</feature>
<feature type="binding site" evidence="11">
    <location>
        <begin position="129"/>
        <end position="133"/>
    </location>
    <ligand>
        <name>substrate</name>
    </ligand>
</feature>
<comment type="subcellular location">
    <subcellularLocation>
        <location evidence="11">Cell membrane</location>
        <topology evidence="11">Peripheral membrane protein</topology>
    </subcellularLocation>
    <subcellularLocation>
        <location evidence="2">Membrane</location>
    </subcellularLocation>
</comment>
<feature type="binding site" evidence="11">
    <location>
        <position position="164"/>
    </location>
    <ligand>
        <name>FMN</name>
        <dbReference type="ChEBI" id="CHEBI:58210"/>
    </ligand>
</feature>
<dbReference type="OrthoDB" id="9802377at2"/>
<keyword evidence="6 11" id="KW-0288">FMN</keyword>
<feature type="binding site" evidence="11">
    <location>
        <position position="246"/>
    </location>
    <ligand>
        <name>FMN</name>
        <dbReference type="ChEBI" id="CHEBI:58210"/>
    </ligand>
</feature>
<dbReference type="InterPro" id="IPR005719">
    <property type="entry name" value="Dihydroorotate_DH_2"/>
</dbReference>
<dbReference type="UniPathway" id="UPA00070">
    <property type="reaction ID" value="UER00946"/>
</dbReference>
<dbReference type="PANTHER" id="PTHR48109">
    <property type="entry name" value="DIHYDROOROTATE DEHYDROGENASE (QUINONE), MITOCHONDRIAL-RELATED"/>
    <property type="match status" value="1"/>
</dbReference>
<dbReference type="CDD" id="cd04738">
    <property type="entry name" value="DHOD_2_like"/>
    <property type="match status" value="1"/>
</dbReference>
<evidence type="ECO:0000313" key="14">
    <source>
        <dbReference type="Proteomes" id="UP000199086"/>
    </source>
</evidence>
<evidence type="ECO:0000256" key="5">
    <source>
        <dbReference type="ARBA" id="ARBA00022630"/>
    </source>
</evidence>
<feature type="binding site" evidence="11">
    <location>
        <position position="274"/>
    </location>
    <ligand>
        <name>FMN</name>
        <dbReference type="ChEBI" id="CHEBI:58210"/>
    </ligand>
</feature>
<dbReference type="NCBIfam" id="NF003652">
    <property type="entry name" value="PRK05286.2-5"/>
    <property type="match status" value="1"/>
</dbReference>
<feature type="active site" description="Nucleophile" evidence="11">
    <location>
        <position position="200"/>
    </location>
</feature>
<dbReference type="STRING" id="1577474.GA0111570_11099"/>
<dbReference type="GO" id="GO:0106430">
    <property type="term" value="F:dihydroorotate dehydrogenase (quinone) activity"/>
    <property type="evidence" value="ECO:0007669"/>
    <property type="project" value="UniProtKB-EC"/>
</dbReference>
<dbReference type="InterPro" id="IPR050074">
    <property type="entry name" value="DHO_dehydrogenase"/>
</dbReference>
<keyword evidence="5 11" id="KW-0285">Flavoprotein</keyword>
<dbReference type="HAMAP" id="MF_00225">
    <property type="entry name" value="DHO_dh_type2"/>
    <property type="match status" value="1"/>
</dbReference>
<evidence type="ECO:0000256" key="2">
    <source>
        <dbReference type="ARBA" id="ARBA00004370"/>
    </source>
</evidence>
<dbReference type="GO" id="GO:0005737">
    <property type="term" value="C:cytoplasm"/>
    <property type="evidence" value="ECO:0007669"/>
    <property type="project" value="InterPro"/>
</dbReference>
<evidence type="ECO:0000256" key="7">
    <source>
        <dbReference type="ARBA" id="ARBA00022975"/>
    </source>
</evidence>
<dbReference type="EC" id="1.3.5.2" evidence="11"/>
<comment type="function">
    <text evidence="1 11">Catalyzes the conversion of dihydroorotate to orotate with quinone as electron acceptor.</text>
</comment>
<evidence type="ECO:0000259" key="12">
    <source>
        <dbReference type="Pfam" id="PF01180"/>
    </source>
</evidence>
<evidence type="ECO:0000256" key="4">
    <source>
        <dbReference type="ARBA" id="ARBA00005359"/>
    </source>
</evidence>
<dbReference type="PROSITE" id="PS00911">
    <property type="entry name" value="DHODEHASE_1"/>
    <property type="match status" value="1"/>
</dbReference>
<gene>
    <name evidence="11" type="primary">pyrD</name>
    <name evidence="13" type="ORF">GA0111570_11099</name>
</gene>
<feature type="binding site" evidence="11">
    <location>
        <position position="197"/>
    </location>
    <ligand>
        <name>substrate</name>
    </ligand>
</feature>
<dbReference type="PROSITE" id="PS00912">
    <property type="entry name" value="DHODEHASE_2"/>
    <property type="match status" value="1"/>
</dbReference>
<feature type="binding site" evidence="11">
    <location>
        <position position="326"/>
    </location>
    <ligand>
        <name>FMN</name>
        <dbReference type="ChEBI" id="CHEBI:58210"/>
    </ligand>
</feature>
<keyword evidence="7 11" id="KW-0665">Pyrimidine biosynthesis</keyword>
<comment type="subunit">
    <text evidence="11">Monomer.</text>
</comment>
<dbReference type="Gene3D" id="3.20.20.70">
    <property type="entry name" value="Aldolase class I"/>
    <property type="match status" value="1"/>
</dbReference>
<dbReference type="EMBL" id="FMYF01000010">
    <property type="protein sequence ID" value="SDB94032.1"/>
    <property type="molecule type" value="Genomic_DNA"/>
</dbReference>
<feature type="domain" description="Dihydroorotate dehydrogenase catalytic" evidence="12">
    <location>
        <begin position="65"/>
        <end position="362"/>
    </location>
</feature>
<evidence type="ECO:0000256" key="6">
    <source>
        <dbReference type="ARBA" id="ARBA00022643"/>
    </source>
</evidence>
<sequence length="364" mass="37944">MDLHLPGPLVDAVYDGVGRPTLFRLGGGDPEVAHETTLDWLAWWGRTPARRAVLDLAFGSTGQPVEVAGIRFDGPVGLAAGMDKNARALKAWAHLGFSHVEFGTVTGHPQPGNPPPRMFRLKSSHGVINRMGFNNDGSAAMAARLEQHGVRRGNLAAGLPIGVSIGKTKAVALEDAVDDYLASLRRLAHMADYLAINVSSPNTPGLRSLQGAGELSVLVRTLVGEAAARAAASPQSVLGPVPIFVKIAPDLEWSAIDEALAVCESAGAAGVIATNTTLGRDGLAFEDRPLATEAGGLSGAPLTARAREVVSYVTSHTRLPVVGVGGIMTADDARAMLDAGAALVQLYTGFIYHGPGLVRDINRL</sequence>
<dbReference type="NCBIfam" id="TIGR01036">
    <property type="entry name" value="pyrD_sub2"/>
    <property type="match status" value="1"/>
</dbReference>
<dbReference type="GO" id="GO:0005886">
    <property type="term" value="C:plasma membrane"/>
    <property type="evidence" value="ECO:0007669"/>
    <property type="project" value="UniProtKB-SubCell"/>
</dbReference>
<feature type="binding site" evidence="11">
    <location>
        <begin position="80"/>
        <end position="84"/>
    </location>
    <ligand>
        <name>FMN</name>
        <dbReference type="ChEBI" id="CHEBI:58210"/>
    </ligand>
</feature>
<comment type="cofactor">
    <cofactor evidence="11">
        <name>FMN</name>
        <dbReference type="ChEBI" id="CHEBI:58210"/>
    </cofactor>
    <text evidence="11">Binds 1 FMN per subunit.</text>
</comment>
<feature type="binding site" evidence="11">
    <location>
        <position position="104"/>
    </location>
    <ligand>
        <name>FMN</name>
        <dbReference type="ChEBI" id="CHEBI:58210"/>
    </ligand>
</feature>
<keyword evidence="9 11" id="KW-0472">Membrane</keyword>
<evidence type="ECO:0000256" key="8">
    <source>
        <dbReference type="ARBA" id="ARBA00023002"/>
    </source>
</evidence>
<protein>
    <recommendedName>
        <fullName evidence="11">Dihydroorotate dehydrogenase (quinone)</fullName>
        <ecNumber evidence="11">1.3.5.2</ecNumber>
    </recommendedName>
    <alternativeName>
        <fullName evidence="11">DHOdehase</fullName>
        <shortName evidence="11">DHOD</shortName>
        <shortName evidence="11">DHODase</shortName>
    </alternativeName>
    <alternativeName>
        <fullName evidence="11">Dihydroorotate oxidase</fullName>
    </alternativeName>
</protein>
<dbReference type="AlphaFoldDB" id="A0A1G6HIG1"/>
<comment type="catalytic activity">
    <reaction evidence="10 11">
        <text>(S)-dihydroorotate + a quinone = orotate + a quinol</text>
        <dbReference type="Rhea" id="RHEA:30187"/>
        <dbReference type="ChEBI" id="CHEBI:24646"/>
        <dbReference type="ChEBI" id="CHEBI:30839"/>
        <dbReference type="ChEBI" id="CHEBI:30864"/>
        <dbReference type="ChEBI" id="CHEBI:132124"/>
        <dbReference type="EC" id="1.3.5.2"/>
    </reaction>
</comment>
<dbReference type="RefSeq" id="WP_092612507.1">
    <property type="nucleotide sequence ID" value="NZ_FMYF01000010.1"/>
</dbReference>
<organism evidence="13 14">
    <name type="scientific">Raineyella antarctica</name>
    <dbReference type="NCBI Taxonomy" id="1577474"/>
    <lineage>
        <taxon>Bacteria</taxon>
        <taxon>Bacillati</taxon>
        <taxon>Actinomycetota</taxon>
        <taxon>Actinomycetes</taxon>
        <taxon>Propionibacteriales</taxon>
        <taxon>Propionibacteriaceae</taxon>
        <taxon>Raineyella</taxon>
    </lineage>
</organism>
<keyword evidence="11" id="KW-1003">Cell membrane</keyword>
<evidence type="ECO:0000256" key="9">
    <source>
        <dbReference type="ARBA" id="ARBA00023136"/>
    </source>
</evidence>
<dbReference type="PANTHER" id="PTHR48109:SF4">
    <property type="entry name" value="DIHYDROOROTATE DEHYDROGENASE (QUINONE), MITOCHONDRIAL"/>
    <property type="match status" value="1"/>
</dbReference>
<dbReference type="InterPro" id="IPR001295">
    <property type="entry name" value="Dihydroorotate_DH_CS"/>
</dbReference>
<keyword evidence="14" id="KW-1185">Reference proteome</keyword>
<evidence type="ECO:0000256" key="1">
    <source>
        <dbReference type="ARBA" id="ARBA00003125"/>
    </source>
</evidence>
<accession>A0A1G6HIG1</accession>
<feature type="binding site" evidence="11">
    <location>
        <position position="84"/>
    </location>
    <ligand>
        <name>substrate</name>
    </ligand>
</feature>
<name>A0A1G6HIG1_9ACTN</name>
<feature type="binding site" evidence="11">
    <location>
        <position position="202"/>
    </location>
    <ligand>
        <name>substrate</name>
    </ligand>
</feature>
<feature type="binding site" evidence="11">
    <location>
        <position position="299"/>
    </location>
    <ligand>
        <name>FMN</name>
        <dbReference type="ChEBI" id="CHEBI:58210"/>
    </ligand>
</feature>
<dbReference type="GO" id="GO:0044205">
    <property type="term" value="P:'de novo' UMP biosynthetic process"/>
    <property type="evidence" value="ECO:0007669"/>
    <property type="project" value="UniProtKB-UniRule"/>
</dbReference>
<dbReference type="Proteomes" id="UP000199086">
    <property type="component" value="Unassembled WGS sequence"/>
</dbReference>
<dbReference type="Pfam" id="PF01180">
    <property type="entry name" value="DHO_dh"/>
    <property type="match status" value="1"/>
</dbReference>
<dbReference type="SUPFAM" id="SSF51395">
    <property type="entry name" value="FMN-linked oxidoreductases"/>
    <property type="match status" value="1"/>
</dbReference>